<keyword evidence="2 8" id="KW-0813">Transport</keyword>
<feature type="transmembrane region" description="Helical" evidence="9">
    <location>
        <begin position="70"/>
        <end position="91"/>
    </location>
</feature>
<comment type="similarity">
    <text evidence="8">Belongs to the two pore domain potassium channel (TC 1.A.1.8) family.</text>
</comment>
<keyword evidence="5 8" id="KW-0406">Ion transport</keyword>
<feature type="domain" description="Potassium channel" evidence="10">
    <location>
        <begin position="126"/>
        <end position="203"/>
    </location>
</feature>
<sequence length="262" mass="30290">MVEVLRKENLSDKNISETLNQKYFEIVKSNQTKNTTWRKVFGEKFLFSMILITTIGYGNVRPVSSWAKCFSIVYCMLGVPLNITLCSLISLQYRVALRKVVKKSDQLVNSKFIIAMSIVVYFVSFLTLIIFIPAIVFVVSEDWAYNEAIYYCFVTLSTIGFGDYVASIGSRYHSSRYYTLQVILMFIWLLLGVTFVAMSLNLISYLIGLQVLDKLDSKCVQRSIARREISEIYKYTVELNWQLAKRKPKVNILIFELFGGFY</sequence>
<evidence type="ECO:0000259" key="10">
    <source>
        <dbReference type="Pfam" id="PF07885"/>
    </source>
</evidence>
<dbReference type="PRINTS" id="PR01333">
    <property type="entry name" value="2POREKCHANEL"/>
</dbReference>
<keyword evidence="6 9" id="KW-0472">Membrane</keyword>
<proteinExistence type="inferred from homology"/>
<evidence type="ECO:0000256" key="9">
    <source>
        <dbReference type="SAM" id="Phobius"/>
    </source>
</evidence>
<evidence type="ECO:0000256" key="5">
    <source>
        <dbReference type="ARBA" id="ARBA00023065"/>
    </source>
</evidence>
<evidence type="ECO:0000256" key="8">
    <source>
        <dbReference type="RuleBase" id="RU003857"/>
    </source>
</evidence>
<dbReference type="Gene3D" id="1.10.287.70">
    <property type="match status" value="1"/>
</dbReference>
<feature type="transmembrane region" description="Helical" evidence="9">
    <location>
        <begin position="112"/>
        <end position="136"/>
    </location>
</feature>
<name>A0A8X6I4L6_NEPPI</name>
<dbReference type="GO" id="GO:0005886">
    <property type="term" value="C:plasma membrane"/>
    <property type="evidence" value="ECO:0007669"/>
    <property type="project" value="TreeGrafter"/>
</dbReference>
<protein>
    <submittedName>
        <fullName evidence="11">Potassium channel subfamily K member 16</fullName>
    </submittedName>
</protein>
<evidence type="ECO:0000256" key="7">
    <source>
        <dbReference type="ARBA" id="ARBA00023303"/>
    </source>
</evidence>
<evidence type="ECO:0000256" key="3">
    <source>
        <dbReference type="ARBA" id="ARBA00022692"/>
    </source>
</evidence>
<feature type="domain" description="Potassium channel" evidence="10">
    <location>
        <begin position="35"/>
        <end position="87"/>
    </location>
</feature>
<feature type="transmembrane region" description="Helical" evidence="9">
    <location>
        <begin position="178"/>
        <end position="207"/>
    </location>
</feature>
<feature type="transmembrane region" description="Helical" evidence="9">
    <location>
        <begin position="40"/>
        <end position="58"/>
    </location>
</feature>
<dbReference type="EMBL" id="BMAW01041765">
    <property type="protein sequence ID" value="GFS30615.1"/>
    <property type="molecule type" value="Genomic_DNA"/>
</dbReference>
<gene>
    <name evidence="11" type="primary">KCNK16</name>
    <name evidence="11" type="ORF">NPIL_182161</name>
</gene>
<evidence type="ECO:0000256" key="4">
    <source>
        <dbReference type="ARBA" id="ARBA00022989"/>
    </source>
</evidence>
<reference evidence="11" key="1">
    <citation type="submission" date="2020-08" db="EMBL/GenBank/DDBJ databases">
        <title>Multicomponent nature underlies the extraordinary mechanical properties of spider dragline silk.</title>
        <authorList>
            <person name="Kono N."/>
            <person name="Nakamura H."/>
            <person name="Mori M."/>
            <person name="Yoshida Y."/>
            <person name="Ohtoshi R."/>
            <person name="Malay A.D."/>
            <person name="Moran D.A.P."/>
            <person name="Tomita M."/>
            <person name="Numata K."/>
            <person name="Arakawa K."/>
        </authorList>
    </citation>
    <scope>NUCLEOTIDE SEQUENCE</scope>
</reference>
<dbReference type="GO" id="GO:0030322">
    <property type="term" value="P:stabilization of membrane potential"/>
    <property type="evidence" value="ECO:0007669"/>
    <property type="project" value="TreeGrafter"/>
</dbReference>
<dbReference type="SUPFAM" id="SSF81324">
    <property type="entry name" value="Voltage-gated potassium channels"/>
    <property type="match status" value="2"/>
</dbReference>
<dbReference type="Proteomes" id="UP000887013">
    <property type="component" value="Unassembled WGS sequence"/>
</dbReference>
<dbReference type="GO" id="GO:0015271">
    <property type="term" value="F:outward rectifier potassium channel activity"/>
    <property type="evidence" value="ECO:0007669"/>
    <property type="project" value="TreeGrafter"/>
</dbReference>
<comment type="subcellular location">
    <subcellularLocation>
        <location evidence="1">Membrane</location>
        <topology evidence="1">Multi-pass membrane protein</topology>
    </subcellularLocation>
</comment>
<evidence type="ECO:0000256" key="2">
    <source>
        <dbReference type="ARBA" id="ARBA00022448"/>
    </source>
</evidence>
<organism evidence="11 12">
    <name type="scientific">Nephila pilipes</name>
    <name type="common">Giant wood spider</name>
    <name type="synonym">Nephila maculata</name>
    <dbReference type="NCBI Taxonomy" id="299642"/>
    <lineage>
        <taxon>Eukaryota</taxon>
        <taxon>Metazoa</taxon>
        <taxon>Ecdysozoa</taxon>
        <taxon>Arthropoda</taxon>
        <taxon>Chelicerata</taxon>
        <taxon>Arachnida</taxon>
        <taxon>Araneae</taxon>
        <taxon>Araneomorphae</taxon>
        <taxon>Entelegynae</taxon>
        <taxon>Araneoidea</taxon>
        <taxon>Nephilidae</taxon>
        <taxon>Nephila</taxon>
    </lineage>
</organism>
<dbReference type="InterPro" id="IPR003280">
    <property type="entry name" value="2pore_dom_K_chnl"/>
</dbReference>
<keyword evidence="12" id="KW-1185">Reference proteome</keyword>
<keyword evidence="3 8" id="KW-0812">Transmembrane</keyword>
<dbReference type="InterPro" id="IPR013099">
    <property type="entry name" value="K_chnl_dom"/>
</dbReference>
<dbReference type="AlphaFoldDB" id="A0A8X6I4L6"/>
<dbReference type="OrthoDB" id="297496at2759"/>
<dbReference type="PANTHER" id="PTHR11003">
    <property type="entry name" value="POTASSIUM CHANNEL, SUBFAMILY K"/>
    <property type="match status" value="1"/>
</dbReference>
<evidence type="ECO:0000313" key="12">
    <source>
        <dbReference type="Proteomes" id="UP000887013"/>
    </source>
</evidence>
<evidence type="ECO:0000313" key="11">
    <source>
        <dbReference type="EMBL" id="GFS30615.1"/>
    </source>
</evidence>
<dbReference type="Pfam" id="PF07885">
    <property type="entry name" value="Ion_trans_2"/>
    <property type="match status" value="2"/>
</dbReference>
<dbReference type="GO" id="GO:0022841">
    <property type="term" value="F:potassium ion leak channel activity"/>
    <property type="evidence" value="ECO:0007669"/>
    <property type="project" value="TreeGrafter"/>
</dbReference>
<evidence type="ECO:0000256" key="1">
    <source>
        <dbReference type="ARBA" id="ARBA00004141"/>
    </source>
</evidence>
<comment type="caution">
    <text evidence="11">The sequence shown here is derived from an EMBL/GenBank/DDBJ whole genome shotgun (WGS) entry which is preliminary data.</text>
</comment>
<dbReference type="PANTHER" id="PTHR11003:SF345">
    <property type="entry name" value="TWIK FAMILY OF POTASSIUM CHANNELS PROTEIN 18"/>
    <property type="match status" value="1"/>
</dbReference>
<accession>A0A8X6I4L6</accession>
<feature type="transmembrane region" description="Helical" evidence="9">
    <location>
        <begin position="148"/>
        <end position="166"/>
    </location>
</feature>
<evidence type="ECO:0000256" key="6">
    <source>
        <dbReference type="ARBA" id="ARBA00023136"/>
    </source>
</evidence>
<keyword evidence="4 9" id="KW-1133">Transmembrane helix</keyword>
<keyword evidence="7 8" id="KW-0407">Ion channel</keyword>